<dbReference type="Proteomes" id="UP000029995">
    <property type="component" value="Unassembled WGS sequence"/>
</dbReference>
<sequence length="103" mass="11733">MAPSDRDELAALRKEWVESGRSVLQDDAGGGDQSVLHHWVVRLIDGDIVDDDRDGILSLVYHSLNFDIPFAATRGVREELRHVIRMKIKDPAWRRFPEEPSKG</sequence>
<accession>A0A0A0D3S3</accession>
<dbReference type="AlphaFoldDB" id="A0A0A0D3S3"/>
<evidence type="ECO:0000313" key="2">
    <source>
        <dbReference type="Proteomes" id="UP000029995"/>
    </source>
</evidence>
<evidence type="ECO:0000313" key="1">
    <source>
        <dbReference type="EMBL" id="KGM32749.1"/>
    </source>
</evidence>
<dbReference type="RefSeq" id="WP_034841998.1">
    <property type="nucleotide sequence ID" value="NZ_JANX01000269.1"/>
</dbReference>
<proteinExistence type="predicted"/>
<gene>
    <name evidence="1" type="ORF">P409_19630</name>
</gene>
<dbReference type="EMBL" id="JANX01000269">
    <property type="protein sequence ID" value="KGM32749.1"/>
    <property type="molecule type" value="Genomic_DNA"/>
</dbReference>
<reference evidence="1 2" key="1">
    <citation type="submission" date="2014-01" db="EMBL/GenBank/DDBJ databases">
        <title>Genome sequence determination for a cystic fibrosis isolate, Inquilinus limosus.</title>
        <authorList>
            <person name="Pino M."/>
            <person name="Di Conza J."/>
            <person name="Gutkind G."/>
        </authorList>
    </citation>
    <scope>NUCLEOTIDE SEQUENCE [LARGE SCALE GENOMIC DNA]</scope>
    <source>
        <strain evidence="1 2">MP06</strain>
    </source>
</reference>
<name>A0A0A0D3S3_9PROT</name>
<protein>
    <submittedName>
        <fullName evidence="1">Uncharacterized protein</fullName>
    </submittedName>
</protein>
<organism evidence="1 2">
    <name type="scientific">Inquilinus limosus MP06</name>
    <dbReference type="NCBI Taxonomy" id="1398085"/>
    <lineage>
        <taxon>Bacteria</taxon>
        <taxon>Pseudomonadati</taxon>
        <taxon>Pseudomonadota</taxon>
        <taxon>Alphaproteobacteria</taxon>
        <taxon>Rhodospirillales</taxon>
        <taxon>Rhodospirillaceae</taxon>
        <taxon>Inquilinus</taxon>
    </lineage>
</organism>
<comment type="caution">
    <text evidence="1">The sequence shown here is derived from an EMBL/GenBank/DDBJ whole genome shotgun (WGS) entry which is preliminary data.</text>
</comment>
<dbReference type="OrthoDB" id="8000556at2"/>